<organism evidence="5 6">
    <name type="scientific">Janibacter alkaliphilus</name>
    <dbReference type="NCBI Taxonomy" id="1069963"/>
    <lineage>
        <taxon>Bacteria</taxon>
        <taxon>Bacillati</taxon>
        <taxon>Actinomycetota</taxon>
        <taxon>Actinomycetes</taxon>
        <taxon>Micrococcales</taxon>
        <taxon>Intrasporangiaceae</taxon>
        <taxon>Janibacter</taxon>
    </lineage>
</organism>
<dbReference type="GO" id="GO:0016020">
    <property type="term" value="C:membrane"/>
    <property type="evidence" value="ECO:0007669"/>
    <property type="project" value="UniProtKB-SubCell"/>
</dbReference>
<keyword evidence="6" id="KW-1185">Reference proteome</keyword>
<accession>A0A852XFQ8</accession>
<dbReference type="RefSeq" id="WP_179462745.1">
    <property type="nucleotide sequence ID" value="NZ_JACBZX010000001.1"/>
</dbReference>
<protein>
    <submittedName>
        <fullName evidence="5">Putative membrane protein YphA (DoxX/SURF4 family)</fullName>
    </submittedName>
</protein>
<evidence type="ECO:0000256" key="1">
    <source>
        <dbReference type="ARBA" id="ARBA00004141"/>
    </source>
</evidence>
<keyword evidence="2" id="KW-0812">Transmembrane</keyword>
<dbReference type="Pfam" id="PF07681">
    <property type="entry name" value="DoxX"/>
    <property type="match status" value="1"/>
</dbReference>
<sequence>MIVRRLARPMLAAIFISGGIGALKQPKAHVEMSEPTLSQISEPLGMSDQKETVIRGYGAAMVAGGTLLALGKFPRLASTVLIGALVPTTATHRFWEESDPGAKQMQQVQFFKNLGLLGGLMLAAVDTEGKPGVTYRAKLAGESIERNAKAARREAKLAALEAKNG</sequence>
<comment type="subcellular location">
    <subcellularLocation>
        <location evidence="1">Membrane</location>
        <topology evidence="1">Multi-pass membrane protein</topology>
    </subcellularLocation>
</comment>
<comment type="caution">
    <text evidence="5">The sequence shown here is derived from an EMBL/GenBank/DDBJ whole genome shotgun (WGS) entry which is preliminary data.</text>
</comment>
<name>A0A852XFQ8_9MICO</name>
<keyword evidence="3" id="KW-1133">Transmembrane helix</keyword>
<dbReference type="InterPro" id="IPR032808">
    <property type="entry name" value="DoxX"/>
</dbReference>
<evidence type="ECO:0000256" key="2">
    <source>
        <dbReference type="ARBA" id="ARBA00022692"/>
    </source>
</evidence>
<dbReference type="EMBL" id="JACBZX010000001">
    <property type="protein sequence ID" value="NYG37375.1"/>
    <property type="molecule type" value="Genomic_DNA"/>
</dbReference>
<reference evidence="5 6" key="1">
    <citation type="submission" date="2020-07" db="EMBL/GenBank/DDBJ databases">
        <title>Sequencing the genomes of 1000 actinobacteria strains.</title>
        <authorList>
            <person name="Klenk H.-P."/>
        </authorList>
    </citation>
    <scope>NUCLEOTIDE SEQUENCE [LARGE SCALE GENOMIC DNA]</scope>
    <source>
        <strain evidence="5 6">DSM 24723</strain>
    </source>
</reference>
<dbReference type="Proteomes" id="UP000592181">
    <property type="component" value="Unassembled WGS sequence"/>
</dbReference>
<gene>
    <name evidence="5" type="ORF">BJY28_001844</name>
</gene>
<evidence type="ECO:0000313" key="6">
    <source>
        <dbReference type="Proteomes" id="UP000592181"/>
    </source>
</evidence>
<evidence type="ECO:0000256" key="3">
    <source>
        <dbReference type="ARBA" id="ARBA00022989"/>
    </source>
</evidence>
<proteinExistence type="predicted"/>
<keyword evidence="4" id="KW-0472">Membrane</keyword>
<evidence type="ECO:0000256" key="4">
    <source>
        <dbReference type="ARBA" id="ARBA00023136"/>
    </source>
</evidence>
<evidence type="ECO:0000313" key="5">
    <source>
        <dbReference type="EMBL" id="NYG37375.1"/>
    </source>
</evidence>
<dbReference type="AlphaFoldDB" id="A0A852XFQ8"/>